<feature type="domain" description="Elongation factor P C-terminal" evidence="1">
    <location>
        <begin position="134"/>
        <end position="188"/>
    </location>
</feature>
<comment type="caution">
    <text evidence="2">The sequence shown here is derived from an EMBL/GenBank/DDBJ whole genome shotgun (WGS) entry which is preliminary data.</text>
</comment>
<dbReference type="Gene3D" id="2.30.30.30">
    <property type="match status" value="1"/>
</dbReference>
<keyword evidence="2" id="KW-0648">Protein biosynthesis</keyword>
<dbReference type="InterPro" id="IPR014722">
    <property type="entry name" value="Rib_uL2_dom2"/>
</dbReference>
<sequence>MITASDITKGIAIEIKGEPYMVVDWEKFARAQVDPDVKVKLRHIRTHDLVERTLDAHSKLTVVPIERLAAVFTHWDGEFYHFADIGSDNPDDPDEFQLPPEMLGKASKFIVDDLQLNMLVLNSEPVGVELPPSVIIRVKSVDMVGRYWRAIMEGPARLETGLVVMVPHIISPGDLIRVNTENGEYMERITP</sequence>
<dbReference type="GO" id="GO:0043043">
    <property type="term" value="P:peptide biosynthetic process"/>
    <property type="evidence" value="ECO:0007669"/>
    <property type="project" value="InterPro"/>
</dbReference>
<keyword evidence="2" id="KW-0251">Elongation factor</keyword>
<dbReference type="GO" id="GO:0003746">
    <property type="term" value="F:translation elongation factor activity"/>
    <property type="evidence" value="ECO:0007669"/>
    <property type="project" value="UniProtKB-KW"/>
</dbReference>
<dbReference type="Pfam" id="PF08207">
    <property type="entry name" value="EFP_N"/>
    <property type="match status" value="1"/>
</dbReference>
<dbReference type="InterPro" id="IPR012340">
    <property type="entry name" value="NA-bd_OB-fold"/>
</dbReference>
<reference evidence="3" key="1">
    <citation type="submission" date="2018-12" db="EMBL/GenBank/DDBJ databases">
        <title>Tengunoibacter tsumagoiensis gen. nov., sp. nov., Dictyobacter kobayashii sp. nov., D. alpinus sp. nov., and D. joshuensis sp. nov. and description of Dictyobacteraceae fam. nov. within the order Ktedonobacterales isolated from Tengu-no-mugimeshi.</title>
        <authorList>
            <person name="Wang C.M."/>
            <person name="Zheng Y."/>
            <person name="Sakai Y."/>
            <person name="Toyoda A."/>
            <person name="Minakuchi Y."/>
            <person name="Abe K."/>
            <person name="Yokota A."/>
            <person name="Yabe S."/>
        </authorList>
    </citation>
    <scope>NUCLEOTIDE SEQUENCE [LARGE SCALE GENOMIC DNA]</scope>
    <source>
        <strain evidence="3">Uno16</strain>
    </source>
</reference>
<keyword evidence="3" id="KW-1185">Reference proteome</keyword>
<dbReference type="RefSeq" id="WP_126625723.1">
    <property type="nucleotide sequence ID" value="NZ_BIFT01000001.1"/>
</dbReference>
<protein>
    <submittedName>
        <fullName evidence="2">Elongation factor P</fullName>
    </submittedName>
</protein>
<proteinExistence type="predicted"/>
<dbReference type="InterPro" id="IPR008991">
    <property type="entry name" value="Translation_prot_SH3-like_sf"/>
</dbReference>
<dbReference type="GO" id="GO:0005737">
    <property type="term" value="C:cytoplasm"/>
    <property type="evidence" value="ECO:0007669"/>
    <property type="project" value="InterPro"/>
</dbReference>
<dbReference type="PANTHER" id="PTHR30053">
    <property type="entry name" value="ELONGATION FACTOR P"/>
    <property type="match status" value="1"/>
</dbReference>
<dbReference type="AlphaFoldDB" id="A0A402B1B4"/>
<dbReference type="PIRSF" id="PIRSF005901">
    <property type="entry name" value="EF-P"/>
    <property type="match status" value="1"/>
</dbReference>
<dbReference type="Proteomes" id="UP000287171">
    <property type="component" value="Unassembled WGS sequence"/>
</dbReference>
<name>A0A402B1B4_9CHLR</name>
<dbReference type="EMBL" id="BIFT01000001">
    <property type="protein sequence ID" value="GCE25097.1"/>
    <property type="molecule type" value="Genomic_DNA"/>
</dbReference>
<evidence type="ECO:0000313" key="2">
    <source>
        <dbReference type="EMBL" id="GCE25097.1"/>
    </source>
</evidence>
<gene>
    <name evidence="2" type="primary">efp_1</name>
    <name evidence="2" type="ORF">KDA_05810</name>
</gene>
<dbReference type="Pfam" id="PF09285">
    <property type="entry name" value="Elong-fact-P_C"/>
    <property type="match status" value="1"/>
</dbReference>
<dbReference type="SUPFAM" id="SSF50249">
    <property type="entry name" value="Nucleic acid-binding proteins"/>
    <property type="match status" value="2"/>
</dbReference>
<dbReference type="Gene3D" id="2.40.50.140">
    <property type="entry name" value="Nucleic acid-binding proteins"/>
    <property type="match status" value="2"/>
</dbReference>
<dbReference type="OrthoDB" id="9801844at2"/>
<dbReference type="InterPro" id="IPR020599">
    <property type="entry name" value="Transl_elong_fac_P/YeiP"/>
</dbReference>
<evidence type="ECO:0000313" key="3">
    <source>
        <dbReference type="Proteomes" id="UP000287171"/>
    </source>
</evidence>
<accession>A0A402B1B4</accession>
<dbReference type="InterPro" id="IPR015365">
    <property type="entry name" value="Elong-fact-P_C"/>
</dbReference>
<dbReference type="SUPFAM" id="SSF50104">
    <property type="entry name" value="Translation proteins SH3-like domain"/>
    <property type="match status" value="1"/>
</dbReference>
<dbReference type="PANTHER" id="PTHR30053:SF14">
    <property type="entry name" value="TRANSLATION ELONGATION FACTOR KOW-LIKE DOMAIN-CONTAINING PROTEIN"/>
    <property type="match status" value="1"/>
</dbReference>
<dbReference type="InterPro" id="IPR013185">
    <property type="entry name" value="Transl_elong_KOW-like"/>
</dbReference>
<organism evidence="2 3">
    <name type="scientific">Dictyobacter alpinus</name>
    <dbReference type="NCBI Taxonomy" id="2014873"/>
    <lineage>
        <taxon>Bacteria</taxon>
        <taxon>Bacillati</taxon>
        <taxon>Chloroflexota</taxon>
        <taxon>Ktedonobacteria</taxon>
        <taxon>Ktedonobacterales</taxon>
        <taxon>Dictyobacteraceae</taxon>
        <taxon>Dictyobacter</taxon>
    </lineage>
</organism>
<dbReference type="SMART" id="SM00841">
    <property type="entry name" value="Elong-fact-P_C"/>
    <property type="match status" value="1"/>
</dbReference>
<evidence type="ECO:0000259" key="1">
    <source>
        <dbReference type="SMART" id="SM00841"/>
    </source>
</evidence>